<protein>
    <recommendedName>
        <fullName evidence="5">HTH tetR-type domain-containing protein</fullName>
    </recommendedName>
</protein>
<name>A0ABP8VNW9_9MICO</name>
<feature type="domain" description="HTH tetR-type" evidence="5">
    <location>
        <begin position="1"/>
        <end position="50"/>
    </location>
</feature>
<dbReference type="EMBL" id="BAABLM010000001">
    <property type="protein sequence ID" value="GAA4668098.1"/>
    <property type="molecule type" value="Genomic_DNA"/>
</dbReference>
<dbReference type="PANTHER" id="PTHR30055">
    <property type="entry name" value="HTH-TYPE TRANSCRIPTIONAL REGULATOR RUTR"/>
    <property type="match status" value="1"/>
</dbReference>
<dbReference type="PANTHER" id="PTHR30055:SF234">
    <property type="entry name" value="HTH-TYPE TRANSCRIPTIONAL REGULATOR BETI"/>
    <property type="match status" value="1"/>
</dbReference>
<evidence type="ECO:0000256" key="2">
    <source>
        <dbReference type="ARBA" id="ARBA00023125"/>
    </source>
</evidence>
<dbReference type="Pfam" id="PF00440">
    <property type="entry name" value="TetR_N"/>
    <property type="match status" value="1"/>
</dbReference>
<dbReference type="Gene3D" id="1.10.10.60">
    <property type="entry name" value="Homeodomain-like"/>
    <property type="match status" value="1"/>
</dbReference>
<dbReference type="InterPro" id="IPR009057">
    <property type="entry name" value="Homeodomain-like_sf"/>
</dbReference>
<keyword evidence="1" id="KW-0805">Transcription regulation</keyword>
<dbReference type="InterPro" id="IPR041347">
    <property type="entry name" value="MftR_C"/>
</dbReference>
<keyword evidence="3" id="KW-0804">Transcription</keyword>
<dbReference type="InterPro" id="IPR050109">
    <property type="entry name" value="HTH-type_TetR-like_transc_reg"/>
</dbReference>
<feature type="DNA-binding region" description="H-T-H motif" evidence="4">
    <location>
        <begin position="13"/>
        <end position="32"/>
    </location>
</feature>
<dbReference type="Proteomes" id="UP001501295">
    <property type="component" value="Unassembled WGS sequence"/>
</dbReference>
<proteinExistence type="predicted"/>
<evidence type="ECO:0000259" key="5">
    <source>
        <dbReference type="PROSITE" id="PS50977"/>
    </source>
</evidence>
<comment type="caution">
    <text evidence="6">The sequence shown here is derived from an EMBL/GenBank/DDBJ whole genome shotgun (WGS) entry which is preliminary data.</text>
</comment>
<evidence type="ECO:0000313" key="7">
    <source>
        <dbReference type="Proteomes" id="UP001501295"/>
    </source>
</evidence>
<keyword evidence="7" id="KW-1185">Reference proteome</keyword>
<evidence type="ECO:0000256" key="3">
    <source>
        <dbReference type="ARBA" id="ARBA00023163"/>
    </source>
</evidence>
<sequence>MGLFLADGYEATTIQDIAEACGVSRSSVFRYWGSKAEIVWAVFDVHTKRLGTLLAADDSGDETMTIVRHWVVENMRMSTVDSSLYMERFAVLDSTPELRSEESAHWISWAGAVAAFVAARHGFAESAVVPQSIGGAVQAAFLTVLRQWLEVRDPASGSLMPAIDSALRPLCSLLQHWLDEPDRYR</sequence>
<dbReference type="Pfam" id="PF17754">
    <property type="entry name" value="TetR_C_14"/>
    <property type="match status" value="1"/>
</dbReference>
<keyword evidence="2 4" id="KW-0238">DNA-binding</keyword>
<evidence type="ECO:0000313" key="6">
    <source>
        <dbReference type="EMBL" id="GAA4668098.1"/>
    </source>
</evidence>
<accession>A0ABP8VNW9</accession>
<organism evidence="6 7">
    <name type="scientific">Frondihabitans cladoniiphilus</name>
    <dbReference type="NCBI Taxonomy" id="715785"/>
    <lineage>
        <taxon>Bacteria</taxon>
        <taxon>Bacillati</taxon>
        <taxon>Actinomycetota</taxon>
        <taxon>Actinomycetes</taxon>
        <taxon>Micrococcales</taxon>
        <taxon>Microbacteriaceae</taxon>
        <taxon>Frondihabitans</taxon>
    </lineage>
</organism>
<gene>
    <name evidence="6" type="ORF">GCM10025780_08280</name>
</gene>
<reference evidence="7" key="1">
    <citation type="journal article" date="2019" name="Int. J. Syst. Evol. Microbiol.">
        <title>The Global Catalogue of Microorganisms (GCM) 10K type strain sequencing project: providing services to taxonomists for standard genome sequencing and annotation.</title>
        <authorList>
            <consortium name="The Broad Institute Genomics Platform"/>
            <consortium name="The Broad Institute Genome Sequencing Center for Infectious Disease"/>
            <person name="Wu L."/>
            <person name="Ma J."/>
        </authorList>
    </citation>
    <scope>NUCLEOTIDE SEQUENCE [LARGE SCALE GENOMIC DNA]</scope>
    <source>
        <strain evidence="7">JCM 18956</strain>
    </source>
</reference>
<evidence type="ECO:0000256" key="4">
    <source>
        <dbReference type="PROSITE-ProRule" id="PRU00335"/>
    </source>
</evidence>
<dbReference type="Gene3D" id="1.10.357.10">
    <property type="entry name" value="Tetracycline Repressor, domain 2"/>
    <property type="match status" value="1"/>
</dbReference>
<dbReference type="PROSITE" id="PS50977">
    <property type="entry name" value="HTH_TETR_2"/>
    <property type="match status" value="1"/>
</dbReference>
<dbReference type="SUPFAM" id="SSF46689">
    <property type="entry name" value="Homeodomain-like"/>
    <property type="match status" value="1"/>
</dbReference>
<dbReference type="InterPro" id="IPR001647">
    <property type="entry name" value="HTH_TetR"/>
</dbReference>
<evidence type="ECO:0000256" key="1">
    <source>
        <dbReference type="ARBA" id="ARBA00023015"/>
    </source>
</evidence>